<feature type="binding site" evidence="4">
    <location>
        <position position="73"/>
    </location>
    <ligand>
        <name>substrate</name>
    </ligand>
</feature>
<dbReference type="Proteomes" id="UP000823934">
    <property type="component" value="Unassembled WGS sequence"/>
</dbReference>
<dbReference type="EMBL" id="DXHP01000118">
    <property type="protein sequence ID" value="HIW06714.1"/>
    <property type="molecule type" value="Genomic_DNA"/>
</dbReference>
<reference evidence="6" key="2">
    <citation type="submission" date="2021-04" db="EMBL/GenBank/DDBJ databases">
        <authorList>
            <person name="Gilroy R."/>
        </authorList>
    </citation>
    <scope>NUCLEOTIDE SEQUENCE</scope>
    <source>
        <strain evidence="6">CHK160-9182</strain>
    </source>
</reference>
<evidence type="ECO:0000313" key="7">
    <source>
        <dbReference type="Proteomes" id="UP000823934"/>
    </source>
</evidence>
<dbReference type="GO" id="GO:0035999">
    <property type="term" value="P:tetrahydrofolate interconversion"/>
    <property type="evidence" value="ECO:0007669"/>
    <property type="project" value="TreeGrafter"/>
</dbReference>
<evidence type="ECO:0000256" key="5">
    <source>
        <dbReference type="RuleBase" id="RU361279"/>
    </source>
</evidence>
<comment type="cofactor">
    <cofactor evidence="5">
        <name>Mg(2+)</name>
        <dbReference type="ChEBI" id="CHEBI:18420"/>
    </cofactor>
</comment>
<dbReference type="GO" id="GO:0005524">
    <property type="term" value="F:ATP binding"/>
    <property type="evidence" value="ECO:0007669"/>
    <property type="project" value="UniProtKB-KW"/>
</dbReference>
<evidence type="ECO:0000256" key="2">
    <source>
        <dbReference type="ARBA" id="ARBA00022741"/>
    </source>
</evidence>
<comment type="caution">
    <text evidence="6">The sequence shown here is derived from an EMBL/GenBank/DDBJ whole genome shotgun (WGS) entry which is preliminary data.</text>
</comment>
<dbReference type="GO" id="GO:0046872">
    <property type="term" value="F:metal ion binding"/>
    <property type="evidence" value="ECO:0007669"/>
    <property type="project" value="UniProtKB-KW"/>
</dbReference>
<proteinExistence type="inferred from homology"/>
<dbReference type="Gene3D" id="3.40.50.10420">
    <property type="entry name" value="NagB/RpiA/CoA transferase-like"/>
    <property type="match status" value="1"/>
</dbReference>
<dbReference type="NCBIfam" id="TIGR02727">
    <property type="entry name" value="MTHFS_bact"/>
    <property type="match status" value="1"/>
</dbReference>
<evidence type="ECO:0000256" key="4">
    <source>
        <dbReference type="PIRSR" id="PIRSR006806-1"/>
    </source>
</evidence>
<organism evidence="6 7">
    <name type="scientific">Candidatus Ignatzschineria merdigallinarum</name>
    <dbReference type="NCBI Taxonomy" id="2838621"/>
    <lineage>
        <taxon>Bacteria</taxon>
        <taxon>Pseudomonadati</taxon>
        <taxon>Pseudomonadota</taxon>
        <taxon>Gammaproteobacteria</taxon>
        <taxon>Cardiobacteriales</taxon>
        <taxon>Ignatzschineriaceae</taxon>
        <taxon>Ignatzschineria</taxon>
    </lineage>
</organism>
<reference evidence="6" key="1">
    <citation type="journal article" date="2021" name="PeerJ">
        <title>Extensive microbial diversity within the chicken gut microbiome revealed by metagenomics and culture.</title>
        <authorList>
            <person name="Gilroy R."/>
            <person name="Ravi A."/>
            <person name="Getino M."/>
            <person name="Pursley I."/>
            <person name="Horton D.L."/>
            <person name="Alikhan N.F."/>
            <person name="Baker D."/>
            <person name="Gharbi K."/>
            <person name="Hall N."/>
            <person name="Watson M."/>
            <person name="Adriaenssens E.M."/>
            <person name="Foster-Nyarko E."/>
            <person name="Jarju S."/>
            <person name="Secka A."/>
            <person name="Antonio M."/>
            <person name="Oren A."/>
            <person name="Chaudhuri R.R."/>
            <person name="La Ragione R."/>
            <person name="Hildebrand F."/>
            <person name="Pallen M.J."/>
        </authorList>
    </citation>
    <scope>NUCLEOTIDE SEQUENCE</scope>
    <source>
        <strain evidence="6">CHK160-9182</strain>
    </source>
</reference>
<keyword evidence="2 4" id="KW-0547">Nucleotide-binding</keyword>
<dbReference type="EC" id="6.3.3.2" evidence="5"/>
<keyword evidence="3 4" id="KW-0067">ATP-binding</keyword>
<dbReference type="Pfam" id="PF01812">
    <property type="entry name" value="5-FTHF_cyc-lig"/>
    <property type="match status" value="1"/>
</dbReference>
<accession>A0A9D1Q5Z5</accession>
<keyword evidence="5" id="KW-0479">Metal-binding</keyword>
<dbReference type="InterPro" id="IPR037171">
    <property type="entry name" value="NagB/RpiA_transferase-like"/>
</dbReference>
<dbReference type="PIRSF" id="PIRSF006806">
    <property type="entry name" value="FTHF_cligase"/>
    <property type="match status" value="1"/>
</dbReference>
<dbReference type="PANTHER" id="PTHR23407:SF1">
    <property type="entry name" value="5-FORMYLTETRAHYDROFOLATE CYCLO-LIGASE"/>
    <property type="match status" value="1"/>
</dbReference>
<comment type="similarity">
    <text evidence="1 5">Belongs to the 5-formyltetrahydrofolate cyclo-ligase family.</text>
</comment>
<comment type="catalytic activity">
    <reaction evidence="5">
        <text>(6S)-5-formyl-5,6,7,8-tetrahydrofolate + ATP = (6R)-5,10-methenyltetrahydrofolate + ADP + phosphate</text>
        <dbReference type="Rhea" id="RHEA:10488"/>
        <dbReference type="ChEBI" id="CHEBI:30616"/>
        <dbReference type="ChEBI" id="CHEBI:43474"/>
        <dbReference type="ChEBI" id="CHEBI:57455"/>
        <dbReference type="ChEBI" id="CHEBI:57457"/>
        <dbReference type="ChEBI" id="CHEBI:456216"/>
        <dbReference type="EC" id="6.3.3.2"/>
    </reaction>
</comment>
<dbReference type="PANTHER" id="PTHR23407">
    <property type="entry name" value="ATPASE INHIBITOR/5-FORMYLTETRAHYDROFOLATE CYCLO-LIGASE"/>
    <property type="match status" value="1"/>
</dbReference>
<dbReference type="AlphaFoldDB" id="A0A9D1Q5Z5"/>
<evidence type="ECO:0000256" key="3">
    <source>
        <dbReference type="ARBA" id="ARBA00022840"/>
    </source>
</evidence>
<dbReference type="GO" id="GO:0030272">
    <property type="term" value="F:5-formyltetrahydrofolate cyclo-ligase activity"/>
    <property type="evidence" value="ECO:0007669"/>
    <property type="project" value="UniProtKB-EC"/>
</dbReference>
<dbReference type="InterPro" id="IPR002698">
    <property type="entry name" value="FTHF_cligase"/>
</dbReference>
<gene>
    <name evidence="6" type="ORF">H9889_05250</name>
</gene>
<sequence length="209" mass="24142">MKIPAISNLFPNQWQHKKALKSDIRAAVLAYRKNLSSSQVQTYSQKICQQIITQLPEKPTTIHLFLPIIQNHEIDLRSLLPVLWERGDKVYVPRVTLDQTLEHVRLLPETIIEENRWGIPEPALNHLPATEEEIQAIEIVLTPLLACDDQGFRVGYGGGFYDQFFHEYPHVDKIGVGFFEPITKILDTYEGDIPLDQYISPMTITRFHR</sequence>
<dbReference type="GO" id="GO:0009396">
    <property type="term" value="P:folic acid-containing compound biosynthetic process"/>
    <property type="evidence" value="ECO:0007669"/>
    <property type="project" value="TreeGrafter"/>
</dbReference>
<evidence type="ECO:0000313" key="6">
    <source>
        <dbReference type="EMBL" id="HIW06714.1"/>
    </source>
</evidence>
<feature type="binding site" evidence="4">
    <location>
        <begin position="153"/>
        <end position="161"/>
    </location>
    <ligand>
        <name>ATP</name>
        <dbReference type="ChEBI" id="CHEBI:30616"/>
    </ligand>
</feature>
<protein>
    <recommendedName>
        <fullName evidence="5">5-formyltetrahydrofolate cyclo-ligase</fullName>
        <ecNumber evidence="5">6.3.3.2</ecNumber>
    </recommendedName>
</protein>
<dbReference type="InterPro" id="IPR024185">
    <property type="entry name" value="FTHF_cligase-like_sf"/>
</dbReference>
<feature type="binding site" evidence="4">
    <location>
        <begin position="21"/>
        <end position="25"/>
    </location>
    <ligand>
        <name>ATP</name>
        <dbReference type="ChEBI" id="CHEBI:30616"/>
    </ligand>
</feature>
<dbReference type="SUPFAM" id="SSF100950">
    <property type="entry name" value="NagB/RpiA/CoA transferase-like"/>
    <property type="match status" value="1"/>
</dbReference>
<evidence type="ECO:0000256" key="1">
    <source>
        <dbReference type="ARBA" id="ARBA00010638"/>
    </source>
</evidence>
<feature type="binding site" evidence="4">
    <location>
        <position position="66"/>
    </location>
    <ligand>
        <name>substrate</name>
    </ligand>
</feature>
<keyword evidence="6" id="KW-0436">Ligase</keyword>
<keyword evidence="5" id="KW-0460">Magnesium</keyword>
<name>A0A9D1Q5Z5_9GAMM</name>